<evidence type="ECO:0000256" key="5">
    <source>
        <dbReference type="ARBA" id="ARBA00022692"/>
    </source>
</evidence>
<dbReference type="PANTHER" id="PTHR36122:SF2">
    <property type="entry name" value="NICOTINAMIDE RIBOSIDE TRANSPORTER PNUC"/>
    <property type="match status" value="1"/>
</dbReference>
<keyword evidence="6 8" id="KW-1133">Transmembrane helix</keyword>
<name>A0A7Y9H5S1_9ACTN</name>
<dbReference type="InterPro" id="IPR006419">
    <property type="entry name" value="NMN_transpt_PnuC"/>
</dbReference>
<feature type="transmembrane region" description="Helical" evidence="8">
    <location>
        <begin position="194"/>
        <end position="212"/>
    </location>
</feature>
<dbReference type="Proteomes" id="UP000549911">
    <property type="component" value="Unassembled WGS sequence"/>
</dbReference>
<feature type="transmembrane region" description="Helical" evidence="8">
    <location>
        <begin position="42"/>
        <end position="61"/>
    </location>
</feature>
<proteinExistence type="inferred from homology"/>
<reference evidence="9 10" key="1">
    <citation type="submission" date="2020-07" db="EMBL/GenBank/DDBJ databases">
        <authorList>
            <person name="Partida-Martinez L."/>
            <person name="Huntemann M."/>
            <person name="Clum A."/>
            <person name="Wang J."/>
            <person name="Palaniappan K."/>
            <person name="Ritter S."/>
            <person name="Chen I.-M."/>
            <person name="Stamatis D."/>
            <person name="Reddy T."/>
            <person name="O'Malley R."/>
            <person name="Daum C."/>
            <person name="Shapiro N."/>
            <person name="Ivanova N."/>
            <person name="Kyrpides N."/>
            <person name="Woyke T."/>
        </authorList>
    </citation>
    <scope>NUCLEOTIDE SEQUENCE [LARGE SCALE GENOMIC DNA]</scope>
    <source>
        <strain evidence="9 10">AT2.17</strain>
    </source>
</reference>
<evidence type="ECO:0000313" key="10">
    <source>
        <dbReference type="Proteomes" id="UP000549911"/>
    </source>
</evidence>
<dbReference type="GO" id="GO:0005886">
    <property type="term" value="C:plasma membrane"/>
    <property type="evidence" value="ECO:0007669"/>
    <property type="project" value="UniProtKB-SubCell"/>
</dbReference>
<evidence type="ECO:0000313" key="9">
    <source>
        <dbReference type="EMBL" id="NYE38223.1"/>
    </source>
</evidence>
<dbReference type="PANTHER" id="PTHR36122">
    <property type="entry name" value="NICOTINAMIDE RIBOSIDE TRANSPORTER PNUC"/>
    <property type="match status" value="1"/>
</dbReference>
<keyword evidence="4" id="KW-1003">Cell membrane</keyword>
<comment type="caution">
    <text evidence="9">The sequence shown here is derived from an EMBL/GenBank/DDBJ whole genome shotgun (WGS) entry which is preliminary data.</text>
</comment>
<feature type="transmembrane region" description="Helical" evidence="8">
    <location>
        <begin position="171"/>
        <end position="188"/>
    </location>
</feature>
<keyword evidence="7 8" id="KW-0472">Membrane</keyword>
<evidence type="ECO:0000256" key="6">
    <source>
        <dbReference type="ARBA" id="ARBA00022989"/>
    </source>
</evidence>
<evidence type="ECO:0000256" key="4">
    <source>
        <dbReference type="ARBA" id="ARBA00022475"/>
    </source>
</evidence>
<dbReference type="RefSeq" id="WP_179620864.1">
    <property type="nucleotide sequence ID" value="NZ_JACCBW010000004.1"/>
</dbReference>
<keyword evidence="10" id="KW-1185">Reference proteome</keyword>
<organism evidence="9 10">
    <name type="scientific">Nocardioides cavernae</name>
    <dbReference type="NCBI Taxonomy" id="1921566"/>
    <lineage>
        <taxon>Bacteria</taxon>
        <taxon>Bacillati</taxon>
        <taxon>Actinomycetota</taxon>
        <taxon>Actinomycetes</taxon>
        <taxon>Propionibacteriales</taxon>
        <taxon>Nocardioidaceae</taxon>
        <taxon>Nocardioides</taxon>
    </lineage>
</organism>
<gene>
    <name evidence="9" type="ORF">F4692_003371</name>
</gene>
<evidence type="ECO:0000256" key="8">
    <source>
        <dbReference type="SAM" id="Phobius"/>
    </source>
</evidence>
<dbReference type="GO" id="GO:0034257">
    <property type="term" value="F:nicotinamide riboside transmembrane transporter activity"/>
    <property type="evidence" value="ECO:0007669"/>
    <property type="project" value="InterPro"/>
</dbReference>
<feature type="transmembrane region" description="Helical" evidence="8">
    <location>
        <begin position="122"/>
        <end position="142"/>
    </location>
</feature>
<evidence type="ECO:0000256" key="2">
    <source>
        <dbReference type="ARBA" id="ARBA00006669"/>
    </source>
</evidence>
<keyword evidence="5 8" id="KW-0812">Transmembrane</keyword>
<dbReference type="AlphaFoldDB" id="A0A7Y9H5S1"/>
<sequence>MNDLLDWLVHGTIPVPGGALGVREVIGNLFGLASAILGMKRFVWAWPIGLVGNVLLFTVFATGELSGHIDEPLWGQAGRQVFFAAVSVYGWWRWSQVRSAGGASDGGAIAPRWATNAERLQLLVLGVVGYAAAYVLLTQVLGSWGPTTEAWILAGSMLATYGMARGWVEFWLVWILVDVVGVTTLVQAEYYPTAGMYLFYAVFVVIGFVVWLRDARTVSDTSTVEEKDAIPA</sequence>
<comment type="subcellular location">
    <subcellularLocation>
        <location evidence="1">Cell membrane</location>
        <topology evidence="1">Multi-pass membrane protein</topology>
    </subcellularLocation>
</comment>
<keyword evidence="3" id="KW-0813">Transport</keyword>
<evidence type="ECO:0000256" key="3">
    <source>
        <dbReference type="ARBA" id="ARBA00022448"/>
    </source>
</evidence>
<evidence type="ECO:0000256" key="1">
    <source>
        <dbReference type="ARBA" id="ARBA00004651"/>
    </source>
</evidence>
<protein>
    <submittedName>
        <fullName evidence="9">Nicotinamide mononucleotide transporter</fullName>
    </submittedName>
</protein>
<comment type="similarity">
    <text evidence="2">Belongs to the nicotinamide ribonucleoside (NR) uptake permease (TC 4.B.1) family.</text>
</comment>
<reference evidence="9 10" key="2">
    <citation type="submission" date="2020-08" db="EMBL/GenBank/DDBJ databases">
        <title>The Agave Microbiome: Exploring the role of microbial communities in plant adaptations to desert environments.</title>
        <authorList>
            <person name="Partida-Martinez L.P."/>
        </authorList>
    </citation>
    <scope>NUCLEOTIDE SEQUENCE [LARGE SCALE GENOMIC DNA]</scope>
    <source>
        <strain evidence="9 10">AT2.17</strain>
    </source>
</reference>
<evidence type="ECO:0000256" key="7">
    <source>
        <dbReference type="ARBA" id="ARBA00023136"/>
    </source>
</evidence>
<dbReference type="Pfam" id="PF04973">
    <property type="entry name" value="NMN_transporter"/>
    <property type="match status" value="1"/>
</dbReference>
<accession>A0A7Y9H5S1</accession>
<dbReference type="NCBIfam" id="TIGR01528">
    <property type="entry name" value="NMN_trans_PnuC"/>
    <property type="match status" value="1"/>
</dbReference>
<dbReference type="EMBL" id="JACCBW010000004">
    <property type="protein sequence ID" value="NYE38223.1"/>
    <property type="molecule type" value="Genomic_DNA"/>
</dbReference>